<accession>A0A9N9FR28</accession>
<keyword evidence="2" id="KW-1185">Reference proteome</keyword>
<name>A0A9N9FR28_9GLOM</name>
<feature type="non-terminal residue" evidence="1">
    <location>
        <position position="66"/>
    </location>
</feature>
<dbReference type="Proteomes" id="UP000789570">
    <property type="component" value="Unassembled WGS sequence"/>
</dbReference>
<comment type="caution">
    <text evidence="1">The sequence shown here is derived from an EMBL/GenBank/DDBJ whole genome shotgun (WGS) entry which is preliminary data.</text>
</comment>
<gene>
    <name evidence="1" type="ORF">FCALED_LOCUS6267</name>
</gene>
<evidence type="ECO:0000313" key="1">
    <source>
        <dbReference type="EMBL" id="CAG8554080.1"/>
    </source>
</evidence>
<dbReference type="EMBL" id="CAJVPQ010001461">
    <property type="protein sequence ID" value="CAG8554080.1"/>
    <property type="molecule type" value="Genomic_DNA"/>
</dbReference>
<sequence>MFFDVSKDSSTLTVSLGAVVLEVEVEVITKGLFLLSRLLDKLSSTGSTFIVLVSSRRTVIFDSVTY</sequence>
<organism evidence="1 2">
    <name type="scientific">Funneliformis caledonium</name>
    <dbReference type="NCBI Taxonomy" id="1117310"/>
    <lineage>
        <taxon>Eukaryota</taxon>
        <taxon>Fungi</taxon>
        <taxon>Fungi incertae sedis</taxon>
        <taxon>Mucoromycota</taxon>
        <taxon>Glomeromycotina</taxon>
        <taxon>Glomeromycetes</taxon>
        <taxon>Glomerales</taxon>
        <taxon>Glomeraceae</taxon>
        <taxon>Funneliformis</taxon>
    </lineage>
</organism>
<evidence type="ECO:0000313" key="2">
    <source>
        <dbReference type="Proteomes" id="UP000789570"/>
    </source>
</evidence>
<dbReference type="AlphaFoldDB" id="A0A9N9FR28"/>
<proteinExistence type="predicted"/>
<protein>
    <submittedName>
        <fullName evidence="1">5365_t:CDS:1</fullName>
    </submittedName>
</protein>
<reference evidence="1" key="1">
    <citation type="submission" date="2021-06" db="EMBL/GenBank/DDBJ databases">
        <authorList>
            <person name="Kallberg Y."/>
            <person name="Tangrot J."/>
            <person name="Rosling A."/>
        </authorList>
    </citation>
    <scope>NUCLEOTIDE SEQUENCE</scope>
    <source>
        <strain evidence="1">UK204</strain>
    </source>
</reference>